<dbReference type="Gene3D" id="6.10.340.10">
    <property type="match status" value="1"/>
</dbReference>
<dbReference type="PRINTS" id="PR00344">
    <property type="entry name" value="BCTRLSENSOR"/>
</dbReference>
<dbReference type="Pfam" id="PF00512">
    <property type="entry name" value="HisKA"/>
    <property type="match status" value="1"/>
</dbReference>
<evidence type="ECO:0000256" key="1">
    <source>
        <dbReference type="ARBA" id="ARBA00000085"/>
    </source>
</evidence>
<evidence type="ECO:0000256" key="10">
    <source>
        <dbReference type="ARBA" id="ARBA00023136"/>
    </source>
</evidence>
<evidence type="ECO:0000256" key="4">
    <source>
        <dbReference type="ARBA" id="ARBA00022553"/>
    </source>
</evidence>
<dbReference type="Gene3D" id="1.10.287.130">
    <property type="match status" value="1"/>
</dbReference>
<dbReference type="InterPro" id="IPR036890">
    <property type="entry name" value="HATPase_C_sf"/>
</dbReference>
<sequence>MRSRVLITVLFLTAVTLLVAGTTAYALQRDRVDDRIDASLQRTAEEFATFATTAVDPVTSEPFGRPYELIYHGMQREVPATNEGMLGFVEGAPVLSQEANLDMTADPELVRHLNEEVQQGGGRISTVTTSAAEYRYAIAPVSMAEAGRGALVVAFDRSAEQQEVDDIFRSYALVSLVALLGLAAVAWAVSGRLLQPVRELRKTAEQISESDLSRRIDVEGNDDLSDLARTVNAMLARLEEAFTSQRRLLDDAGHELRTPITIVRGHLELMDPTDAKDAGETRELALSELDRMHRLADDLVTLAKAERPDFVRVAPTAIGEFTDNALDQARQLGPRRWRVENRAEGVVPVDAQRLTQAWLQLAANAVKFSAEGSTVALGSRVLSERLLVWVRDEGVGIPPEKQERVLERFARVGEQPGREGAGLGLAIVSAIAAGHGGTVRVSSEAGVGTVVVIDLPAVGAEDRSRTEPDAVPSPGAGHGARAEGATMGGRTHSGQGAED</sequence>
<keyword evidence="5" id="KW-0808">Transferase</keyword>
<evidence type="ECO:0000256" key="2">
    <source>
        <dbReference type="ARBA" id="ARBA00004236"/>
    </source>
</evidence>
<keyword evidence="8 12" id="KW-1133">Transmembrane helix</keyword>
<feature type="domain" description="HAMP" evidence="14">
    <location>
        <begin position="191"/>
        <end position="243"/>
    </location>
</feature>
<dbReference type="InterPro" id="IPR036097">
    <property type="entry name" value="HisK_dim/P_sf"/>
</dbReference>
<reference evidence="15" key="1">
    <citation type="submission" date="2023-02" db="EMBL/GenBank/DDBJ databases">
        <title>Georgenia sp.10Sc9-8, isolated from a soil sample collected from the Taklamakan desert.</title>
        <authorList>
            <person name="Liu S."/>
        </authorList>
    </citation>
    <scope>NUCLEOTIDE SEQUENCE</scope>
    <source>
        <strain evidence="15">10Sc9-8</strain>
    </source>
</reference>
<evidence type="ECO:0000256" key="9">
    <source>
        <dbReference type="ARBA" id="ARBA00023012"/>
    </source>
</evidence>
<evidence type="ECO:0000259" key="13">
    <source>
        <dbReference type="PROSITE" id="PS50109"/>
    </source>
</evidence>
<dbReference type="Pfam" id="PF00672">
    <property type="entry name" value="HAMP"/>
    <property type="match status" value="1"/>
</dbReference>
<dbReference type="CDD" id="cd06225">
    <property type="entry name" value="HAMP"/>
    <property type="match status" value="1"/>
</dbReference>
<proteinExistence type="predicted"/>
<keyword evidence="10 12" id="KW-0472">Membrane</keyword>
<dbReference type="SMART" id="SM00387">
    <property type="entry name" value="HATPase_c"/>
    <property type="match status" value="1"/>
</dbReference>
<protein>
    <recommendedName>
        <fullName evidence="3">histidine kinase</fullName>
        <ecNumber evidence="3">2.7.13.3</ecNumber>
    </recommendedName>
</protein>
<dbReference type="PROSITE" id="PS50885">
    <property type="entry name" value="HAMP"/>
    <property type="match status" value="1"/>
</dbReference>
<dbReference type="InterPro" id="IPR003660">
    <property type="entry name" value="HAMP_dom"/>
</dbReference>
<evidence type="ECO:0000256" key="12">
    <source>
        <dbReference type="SAM" id="Phobius"/>
    </source>
</evidence>
<evidence type="ECO:0000256" key="3">
    <source>
        <dbReference type="ARBA" id="ARBA00012438"/>
    </source>
</evidence>
<dbReference type="PANTHER" id="PTHR45436">
    <property type="entry name" value="SENSOR HISTIDINE KINASE YKOH"/>
    <property type="match status" value="1"/>
</dbReference>
<evidence type="ECO:0000313" key="15">
    <source>
        <dbReference type="EMBL" id="MDD9207075.1"/>
    </source>
</evidence>
<dbReference type="PROSITE" id="PS50109">
    <property type="entry name" value="HIS_KIN"/>
    <property type="match status" value="1"/>
</dbReference>
<dbReference type="InterPro" id="IPR004358">
    <property type="entry name" value="Sig_transdc_His_kin-like_C"/>
</dbReference>
<dbReference type="Gene3D" id="3.30.565.10">
    <property type="entry name" value="Histidine kinase-like ATPase, C-terminal domain"/>
    <property type="match status" value="1"/>
</dbReference>
<dbReference type="EC" id="2.7.13.3" evidence="3"/>
<dbReference type="Pfam" id="PF02518">
    <property type="entry name" value="HATPase_c"/>
    <property type="match status" value="1"/>
</dbReference>
<dbReference type="CDD" id="cd00075">
    <property type="entry name" value="HATPase"/>
    <property type="match status" value="1"/>
</dbReference>
<keyword evidence="6 12" id="KW-0812">Transmembrane</keyword>
<dbReference type="EMBL" id="JARACI010001038">
    <property type="protein sequence ID" value="MDD9207075.1"/>
    <property type="molecule type" value="Genomic_DNA"/>
</dbReference>
<dbReference type="SMART" id="SM00304">
    <property type="entry name" value="HAMP"/>
    <property type="match status" value="1"/>
</dbReference>
<feature type="transmembrane region" description="Helical" evidence="12">
    <location>
        <begin position="171"/>
        <end position="194"/>
    </location>
</feature>
<dbReference type="SUPFAM" id="SSF55874">
    <property type="entry name" value="ATPase domain of HSP90 chaperone/DNA topoisomerase II/histidine kinase"/>
    <property type="match status" value="1"/>
</dbReference>
<organism evidence="15 16">
    <name type="scientific">Georgenia halotolerans</name>
    <dbReference type="NCBI Taxonomy" id="3028317"/>
    <lineage>
        <taxon>Bacteria</taxon>
        <taxon>Bacillati</taxon>
        <taxon>Actinomycetota</taxon>
        <taxon>Actinomycetes</taxon>
        <taxon>Micrococcales</taxon>
        <taxon>Bogoriellaceae</taxon>
        <taxon>Georgenia</taxon>
    </lineage>
</organism>
<dbReference type="InterPro" id="IPR003594">
    <property type="entry name" value="HATPase_dom"/>
</dbReference>
<evidence type="ECO:0000313" key="16">
    <source>
        <dbReference type="Proteomes" id="UP001165561"/>
    </source>
</evidence>
<dbReference type="CDD" id="cd00082">
    <property type="entry name" value="HisKA"/>
    <property type="match status" value="1"/>
</dbReference>
<accession>A0ABT5TYD2</accession>
<dbReference type="InterPro" id="IPR050428">
    <property type="entry name" value="TCS_sensor_his_kinase"/>
</dbReference>
<evidence type="ECO:0000256" key="11">
    <source>
        <dbReference type="SAM" id="MobiDB-lite"/>
    </source>
</evidence>
<dbReference type="Proteomes" id="UP001165561">
    <property type="component" value="Unassembled WGS sequence"/>
</dbReference>
<evidence type="ECO:0000256" key="6">
    <source>
        <dbReference type="ARBA" id="ARBA00022692"/>
    </source>
</evidence>
<dbReference type="PANTHER" id="PTHR45436:SF5">
    <property type="entry name" value="SENSOR HISTIDINE KINASE TRCS"/>
    <property type="match status" value="1"/>
</dbReference>
<keyword evidence="7 15" id="KW-0418">Kinase</keyword>
<dbReference type="InterPro" id="IPR005467">
    <property type="entry name" value="His_kinase_dom"/>
</dbReference>
<evidence type="ECO:0000256" key="5">
    <source>
        <dbReference type="ARBA" id="ARBA00022679"/>
    </source>
</evidence>
<name>A0ABT5TYD2_9MICO</name>
<comment type="subcellular location">
    <subcellularLocation>
        <location evidence="2">Cell membrane</location>
    </subcellularLocation>
</comment>
<gene>
    <name evidence="15" type="ORF">PU560_11460</name>
</gene>
<dbReference type="GO" id="GO:0016301">
    <property type="term" value="F:kinase activity"/>
    <property type="evidence" value="ECO:0007669"/>
    <property type="project" value="UniProtKB-KW"/>
</dbReference>
<feature type="region of interest" description="Disordered" evidence="11">
    <location>
        <begin position="461"/>
        <end position="499"/>
    </location>
</feature>
<keyword evidence="16" id="KW-1185">Reference proteome</keyword>
<keyword evidence="9" id="KW-0902">Two-component regulatory system</keyword>
<evidence type="ECO:0000259" key="14">
    <source>
        <dbReference type="PROSITE" id="PS50885"/>
    </source>
</evidence>
<comment type="catalytic activity">
    <reaction evidence="1">
        <text>ATP + protein L-histidine = ADP + protein N-phospho-L-histidine.</text>
        <dbReference type="EC" id="2.7.13.3"/>
    </reaction>
</comment>
<evidence type="ECO:0000256" key="8">
    <source>
        <dbReference type="ARBA" id="ARBA00022989"/>
    </source>
</evidence>
<evidence type="ECO:0000256" key="7">
    <source>
        <dbReference type="ARBA" id="ARBA00022777"/>
    </source>
</evidence>
<dbReference type="SMART" id="SM00388">
    <property type="entry name" value="HisKA"/>
    <property type="match status" value="1"/>
</dbReference>
<keyword evidence="4" id="KW-0597">Phosphoprotein</keyword>
<dbReference type="InterPro" id="IPR003661">
    <property type="entry name" value="HisK_dim/P_dom"/>
</dbReference>
<feature type="domain" description="Histidine kinase" evidence="13">
    <location>
        <begin position="251"/>
        <end position="459"/>
    </location>
</feature>
<comment type="caution">
    <text evidence="15">The sequence shown here is derived from an EMBL/GenBank/DDBJ whole genome shotgun (WGS) entry which is preliminary data.</text>
</comment>
<dbReference type="SUPFAM" id="SSF47384">
    <property type="entry name" value="Homodimeric domain of signal transducing histidine kinase"/>
    <property type="match status" value="1"/>
</dbReference>
<dbReference type="SUPFAM" id="SSF158472">
    <property type="entry name" value="HAMP domain-like"/>
    <property type="match status" value="1"/>
</dbReference>